<feature type="region of interest" description="Disordered" evidence="9">
    <location>
        <begin position="392"/>
        <end position="437"/>
    </location>
</feature>
<organism evidence="11 12">
    <name type="scientific">Edaphochlamys debaryana</name>
    <dbReference type="NCBI Taxonomy" id="47281"/>
    <lineage>
        <taxon>Eukaryota</taxon>
        <taxon>Viridiplantae</taxon>
        <taxon>Chlorophyta</taxon>
        <taxon>core chlorophytes</taxon>
        <taxon>Chlorophyceae</taxon>
        <taxon>CS clade</taxon>
        <taxon>Chlamydomonadales</taxon>
        <taxon>Chlamydomonadales incertae sedis</taxon>
        <taxon>Edaphochlamys</taxon>
    </lineage>
</organism>
<feature type="region of interest" description="Disordered" evidence="9">
    <location>
        <begin position="1021"/>
        <end position="1061"/>
    </location>
</feature>
<name>A0A835Y1P7_9CHLO</name>
<feature type="compositionally biased region" description="Polar residues" evidence="9">
    <location>
        <begin position="863"/>
        <end position="873"/>
    </location>
</feature>
<feature type="compositionally biased region" description="Low complexity" evidence="9">
    <location>
        <begin position="874"/>
        <end position="890"/>
    </location>
</feature>
<feature type="region of interest" description="Disordered" evidence="9">
    <location>
        <begin position="1174"/>
        <end position="1274"/>
    </location>
</feature>
<evidence type="ECO:0000259" key="10">
    <source>
        <dbReference type="PROSITE" id="PS50011"/>
    </source>
</evidence>
<feature type="domain" description="Protein kinase" evidence="10">
    <location>
        <begin position="13"/>
        <end position="269"/>
    </location>
</feature>
<dbReference type="EMBL" id="JAEHOE010000032">
    <property type="protein sequence ID" value="KAG2494235.1"/>
    <property type="molecule type" value="Genomic_DNA"/>
</dbReference>
<keyword evidence="4" id="KW-0547">Nucleotide-binding</keyword>
<dbReference type="InterPro" id="IPR000719">
    <property type="entry name" value="Prot_kinase_dom"/>
</dbReference>
<evidence type="ECO:0000313" key="12">
    <source>
        <dbReference type="Proteomes" id="UP000612055"/>
    </source>
</evidence>
<dbReference type="PROSITE" id="PS50011">
    <property type="entry name" value="PROTEIN_KINASE_DOM"/>
    <property type="match status" value="1"/>
</dbReference>
<feature type="region of interest" description="Disordered" evidence="9">
    <location>
        <begin position="1343"/>
        <end position="1400"/>
    </location>
</feature>
<feature type="compositionally biased region" description="Low complexity" evidence="9">
    <location>
        <begin position="1186"/>
        <end position="1203"/>
    </location>
</feature>
<evidence type="ECO:0000256" key="3">
    <source>
        <dbReference type="ARBA" id="ARBA00022679"/>
    </source>
</evidence>
<dbReference type="Proteomes" id="UP000612055">
    <property type="component" value="Unassembled WGS sequence"/>
</dbReference>
<feature type="region of interest" description="Disordered" evidence="9">
    <location>
        <begin position="959"/>
        <end position="994"/>
    </location>
</feature>
<evidence type="ECO:0000256" key="1">
    <source>
        <dbReference type="ARBA" id="ARBA00012513"/>
    </source>
</evidence>
<dbReference type="SUPFAM" id="SSF56112">
    <property type="entry name" value="Protein kinase-like (PK-like)"/>
    <property type="match status" value="1"/>
</dbReference>
<dbReference type="Gene3D" id="1.10.510.10">
    <property type="entry name" value="Transferase(Phosphotransferase) domain 1"/>
    <property type="match status" value="1"/>
</dbReference>
<comment type="catalytic activity">
    <reaction evidence="8">
        <text>L-seryl-[protein] + ATP = O-phospho-L-seryl-[protein] + ADP + H(+)</text>
        <dbReference type="Rhea" id="RHEA:17989"/>
        <dbReference type="Rhea" id="RHEA-COMP:9863"/>
        <dbReference type="Rhea" id="RHEA-COMP:11604"/>
        <dbReference type="ChEBI" id="CHEBI:15378"/>
        <dbReference type="ChEBI" id="CHEBI:29999"/>
        <dbReference type="ChEBI" id="CHEBI:30616"/>
        <dbReference type="ChEBI" id="CHEBI:83421"/>
        <dbReference type="ChEBI" id="CHEBI:456216"/>
        <dbReference type="EC" id="2.7.11.1"/>
    </reaction>
</comment>
<dbReference type="EC" id="2.7.11.1" evidence="1"/>
<evidence type="ECO:0000313" key="11">
    <source>
        <dbReference type="EMBL" id="KAG2494235.1"/>
    </source>
</evidence>
<feature type="compositionally biased region" description="Gly residues" evidence="9">
    <location>
        <begin position="518"/>
        <end position="530"/>
    </location>
</feature>
<dbReference type="SMART" id="SM00220">
    <property type="entry name" value="S_TKc"/>
    <property type="match status" value="1"/>
</dbReference>
<sequence>MEEVEASPGGRYVRYNVLLGKGACKRVYKAFDVEDGKEVAWNQVDLLGLDHDEEARQHLHEEIRVLQKLKHKNIMTFFAWWADKHSSHVNFITELFTAGNLRQYRKKLKLMSENVLKRWAHQILEGLLYLHGHVPPIVHRDLKCDNIFINSATGEVKIGDLGLATVQQQGMSVVGTPEFMAPEVYEESYDERCDIYSFGMCLLELASLEYPYSECHSVPQIFKKVTMGVPPASLQRVSSPELREFIALCIAHDPANRPSARELLKHPYLEAVRSDASTHGGAVLTTAGGSGSGGSVGAGMAALGGGGSTAMLATTNSAGSGWNTPTATVHCAATVRDLREALHQQEALARQHQQLAAASLGGHLPHAAALKEEAVHHAAVARRASFTNLFSKTSDSGSAASASTSAAPTPAPSLQAPGGAGSASCNGGAGAAAGGGASPVGPLAVQLPLPRSSSGMGVVWSPSPLGRSSTPRSDFGMASDSLLPTLGASPPSFPDGGPGPAGPGARRLQPSLSSSRMGGPGASQGQGQGLEGREPPSVSGFPPNAYLAGQAGLGQSQGMGVQDAGQAGGSRQRSASASGFTAGSGASATAPRPPRISLEAVSEAAAAAVAAAAGRGPAAHPISQSSARMSFASSRDSSMGGYYTESMPGTGTGAGAGGGSRAAGGGGFERSSAGEQAPSGGSASASDAVRRRRRSSLSTRTDGDSDSDGGEDSDEEVLVPIELLKRGLLDEGFVEGSDEEPPTPALRNSAGGASAGGSGGGAGAPNPFAGGNSFAMFAAPSFVNASSVVTDASSDPSAVSLMDPVLSVGASSYSGGVRQRTAPGISRMATSGLCNTIEEGGSVEDHEMQRMSSVTLDPKAGSRTGSKAGSKRNSAASQDTRATAAALQQAEADHSSCGSETTRTAIQAATAIAAGVMAASAGAVAAVTAAAAEVSAAMQAAVGGVAQAADAVAAAAGTTEAGGAAPVSEAGSVSDTTSVMHSRGPSTDVTFGGYVPGASGTSTPALRMSYNGPQHIVGTAPGASSPWYTPPPPPGRLSTAGGGGYGGSRSGAPGTSPPGYAKLPSFRNRVMLTAVPCPPAFAAGGGAGGAGGSAPGPTDGPAPPTPGPSPTPGSFAATPMSFRSTSSRGFSKRLSEPAHSLPPPGMSESALPHGGRASASLLEGRGASAALPLSETSAASPPTDLAAAKPGSSTSTSSPDAAATPPPPGSHHSRTPSGDGPHLLSRTLSGPLGDPSVDSPFTTSTPSPSGAADASPDAAAYSDERTTRNTFNPLALPTLREDAAESAMSPTASASQLAENLSEVQVVKEYARPITGIIMRLKQWKRLAKGKFKGEAAAVAAVSKSAKGSPPQASPAAQPSPGTQSPARPSAAAGSSAKSLKVNSNPNSSSNLNPSVNANLNVNANSSSNLNMVPAPTTAPTTAAALLSSTLADLKGDSDASLGAKITRAVGNAVEAVASVVVASSAASMTTHVGVASGLSATSAASAASAQVGASGGSQGSRPPGVTA</sequence>
<dbReference type="InterPro" id="IPR011009">
    <property type="entry name" value="Kinase-like_dom_sf"/>
</dbReference>
<dbReference type="InterPro" id="IPR008271">
    <property type="entry name" value="Ser/Thr_kinase_AS"/>
</dbReference>
<feature type="compositionally biased region" description="Polar residues" evidence="9">
    <location>
        <begin position="971"/>
        <end position="989"/>
    </location>
</feature>
<dbReference type="Pfam" id="PF00069">
    <property type="entry name" value="Pkinase"/>
    <property type="match status" value="1"/>
</dbReference>
<protein>
    <recommendedName>
        <fullName evidence="1">non-specific serine/threonine protein kinase</fullName>
        <ecNumber evidence="1">2.7.11.1</ecNumber>
    </recommendedName>
</protein>
<feature type="compositionally biased region" description="Pro residues" evidence="9">
    <location>
        <begin position="1098"/>
        <end position="1111"/>
    </location>
</feature>
<dbReference type="Gene3D" id="3.30.200.20">
    <property type="entry name" value="Phosphorylase Kinase, domain 1"/>
    <property type="match status" value="1"/>
</dbReference>
<reference evidence="11" key="1">
    <citation type="journal article" date="2020" name="bioRxiv">
        <title>Comparative genomics of Chlamydomonas.</title>
        <authorList>
            <person name="Craig R.J."/>
            <person name="Hasan A.R."/>
            <person name="Ness R.W."/>
            <person name="Keightley P.D."/>
        </authorList>
    </citation>
    <scope>NUCLEOTIDE SEQUENCE</scope>
    <source>
        <strain evidence="11">CCAP 11/70</strain>
    </source>
</reference>
<feature type="compositionally biased region" description="Acidic residues" evidence="9">
    <location>
        <begin position="704"/>
        <end position="716"/>
    </location>
</feature>
<comment type="caution">
    <text evidence="11">The sequence shown here is derived from an EMBL/GenBank/DDBJ whole genome shotgun (WGS) entry which is preliminary data.</text>
</comment>
<dbReference type="PANTHER" id="PTHR13902">
    <property type="entry name" value="SERINE/THREONINE-PROTEIN KINASE WNK WITH NO LYSINE -RELATED"/>
    <property type="match status" value="1"/>
</dbReference>
<dbReference type="InterPro" id="IPR050588">
    <property type="entry name" value="WNK_Ser-Thr_kinase"/>
</dbReference>
<feature type="region of interest" description="Disordered" evidence="9">
    <location>
        <begin position="841"/>
        <end position="898"/>
    </location>
</feature>
<dbReference type="FunFam" id="1.10.510.10:FF:001565">
    <property type="entry name" value="WNK protein kinase"/>
    <property type="match status" value="1"/>
</dbReference>
<evidence type="ECO:0000256" key="5">
    <source>
        <dbReference type="ARBA" id="ARBA00022777"/>
    </source>
</evidence>
<comment type="catalytic activity">
    <reaction evidence="7">
        <text>L-threonyl-[protein] + ATP = O-phospho-L-threonyl-[protein] + ADP + H(+)</text>
        <dbReference type="Rhea" id="RHEA:46608"/>
        <dbReference type="Rhea" id="RHEA-COMP:11060"/>
        <dbReference type="Rhea" id="RHEA-COMP:11605"/>
        <dbReference type="ChEBI" id="CHEBI:15378"/>
        <dbReference type="ChEBI" id="CHEBI:30013"/>
        <dbReference type="ChEBI" id="CHEBI:30616"/>
        <dbReference type="ChEBI" id="CHEBI:61977"/>
        <dbReference type="ChEBI" id="CHEBI:456216"/>
        <dbReference type="EC" id="2.7.11.1"/>
    </reaction>
</comment>
<evidence type="ECO:0000256" key="7">
    <source>
        <dbReference type="ARBA" id="ARBA00047899"/>
    </source>
</evidence>
<feature type="compositionally biased region" description="Gly residues" evidence="9">
    <location>
        <begin position="650"/>
        <end position="668"/>
    </location>
</feature>
<feature type="compositionally biased region" description="Low complexity" evidence="9">
    <location>
        <begin position="599"/>
        <end position="639"/>
    </location>
</feature>
<dbReference type="FunFam" id="3.30.200.20:FF:000075">
    <property type="entry name" value="Probable serine/threonine-protein kinase WNK1"/>
    <property type="match status" value="1"/>
</dbReference>
<keyword evidence="3" id="KW-0808">Transferase</keyword>
<feature type="compositionally biased region" description="Low complexity" evidence="9">
    <location>
        <begin position="1234"/>
        <end position="1261"/>
    </location>
</feature>
<keyword evidence="2" id="KW-0723">Serine/threonine-protein kinase</keyword>
<dbReference type="GO" id="GO:0005524">
    <property type="term" value="F:ATP binding"/>
    <property type="evidence" value="ECO:0007669"/>
    <property type="project" value="UniProtKB-KW"/>
</dbReference>
<gene>
    <name evidence="11" type="ORF">HYH03_007590</name>
</gene>
<evidence type="ECO:0000256" key="9">
    <source>
        <dbReference type="SAM" id="MobiDB-lite"/>
    </source>
</evidence>
<evidence type="ECO:0000256" key="8">
    <source>
        <dbReference type="ARBA" id="ARBA00048679"/>
    </source>
</evidence>
<feature type="compositionally biased region" description="Gly residues" evidence="9">
    <location>
        <begin position="427"/>
        <end position="437"/>
    </location>
</feature>
<proteinExistence type="predicted"/>
<feature type="region of interest" description="Disordered" evidence="9">
    <location>
        <begin position="451"/>
        <end position="716"/>
    </location>
</feature>
<keyword evidence="6" id="KW-0067">ATP-binding</keyword>
<dbReference type="CDD" id="cd13983">
    <property type="entry name" value="STKc_WNK"/>
    <property type="match status" value="1"/>
</dbReference>
<feature type="region of interest" description="Disordered" evidence="9">
    <location>
        <begin position="733"/>
        <end position="760"/>
    </location>
</feature>
<feature type="compositionally biased region" description="Low complexity" evidence="9">
    <location>
        <begin position="392"/>
        <end position="426"/>
    </location>
</feature>
<dbReference type="PROSITE" id="PS00108">
    <property type="entry name" value="PROTEIN_KINASE_ST"/>
    <property type="match status" value="1"/>
</dbReference>
<evidence type="ECO:0000256" key="4">
    <source>
        <dbReference type="ARBA" id="ARBA00022741"/>
    </source>
</evidence>
<feature type="compositionally biased region" description="Low complexity" evidence="9">
    <location>
        <begin position="669"/>
        <end position="687"/>
    </location>
</feature>
<keyword evidence="12" id="KW-1185">Reference proteome</keyword>
<accession>A0A835Y1P7</accession>
<feature type="compositionally biased region" description="Low complexity" evidence="9">
    <location>
        <begin position="569"/>
        <end position="590"/>
    </location>
</feature>
<evidence type="ECO:0000256" key="2">
    <source>
        <dbReference type="ARBA" id="ARBA00022527"/>
    </source>
</evidence>
<feature type="region of interest" description="Disordered" evidence="9">
    <location>
        <begin position="1086"/>
        <end position="1158"/>
    </location>
</feature>
<dbReference type="OrthoDB" id="4062651at2759"/>
<feature type="compositionally biased region" description="Gly residues" evidence="9">
    <location>
        <begin position="1040"/>
        <end position="1049"/>
    </location>
</feature>
<evidence type="ECO:0000256" key="6">
    <source>
        <dbReference type="ARBA" id="ARBA00022840"/>
    </source>
</evidence>
<keyword evidence="5" id="KW-0418">Kinase</keyword>
<dbReference type="GO" id="GO:0004674">
    <property type="term" value="F:protein serine/threonine kinase activity"/>
    <property type="evidence" value="ECO:0007669"/>
    <property type="project" value="UniProtKB-KW"/>
</dbReference>